<keyword evidence="4" id="KW-1185">Reference proteome</keyword>
<feature type="compositionally biased region" description="Polar residues" evidence="2">
    <location>
        <begin position="1163"/>
        <end position="1173"/>
    </location>
</feature>
<feature type="region of interest" description="Disordered" evidence="2">
    <location>
        <begin position="1514"/>
        <end position="1565"/>
    </location>
</feature>
<name>A0ABR2KVK9_9EUKA</name>
<feature type="region of interest" description="Disordered" evidence="2">
    <location>
        <begin position="1953"/>
        <end position="1978"/>
    </location>
</feature>
<feature type="compositionally biased region" description="Basic and acidic residues" evidence="2">
    <location>
        <begin position="2185"/>
        <end position="2199"/>
    </location>
</feature>
<feature type="region of interest" description="Disordered" evidence="2">
    <location>
        <begin position="1147"/>
        <end position="1199"/>
    </location>
</feature>
<feature type="region of interest" description="Disordered" evidence="2">
    <location>
        <begin position="320"/>
        <end position="358"/>
    </location>
</feature>
<feature type="compositionally biased region" description="Polar residues" evidence="2">
    <location>
        <begin position="1397"/>
        <end position="1407"/>
    </location>
</feature>
<gene>
    <name evidence="3" type="ORF">M9Y10_022931</name>
</gene>
<feature type="region of interest" description="Disordered" evidence="2">
    <location>
        <begin position="463"/>
        <end position="491"/>
    </location>
</feature>
<feature type="coiled-coil region" evidence="1">
    <location>
        <begin position="964"/>
        <end position="991"/>
    </location>
</feature>
<evidence type="ECO:0000256" key="2">
    <source>
        <dbReference type="SAM" id="MobiDB-lite"/>
    </source>
</evidence>
<feature type="compositionally biased region" description="Acidic residues" evidence="2">
    <location>
        <begin position="2044"/>
        <end position="2055"/>
    </location>
</feature>
<feature type="compositionally biased region" description="Acidic residues" evidence="2">
    <location>
        <begin position="773"/>
        <end position="782"/>
    </location>
</feature>
<feature type="region of interest" description="Disordered" evidence="2">
    <location>
        <begin position="2163"/>
        <end position="2216"/>
    </location>
</feature>
<feature type="compositionally biased region" description="Basic and acidic residues" evidence="2">
    <location>
        <begin position="1957"/>
        <end position="1978"/>
    </location>
</feature>
<reference evidence="3 4" key="1">
    <citation type="submission" date="2024-04" db="EMBL/GenBank/DDBJ databases">
        <title>Tritrichomonas musculus Genome.</title>
        <authorList>
            <person name="Alves-Ferreira E."/>
            <person name="Grigg M."/>
            <person name="Lorenzi H."/>
            <person name="Galac M."/>
        </authorList>
    </citation>
    <scope>NUCLEOTIDE SEQUENCE [LARGE SCALE GENOMIC DNA]</scope>
    <source>
        <strain evidence="3 4">EAF2021</strain>
    </source>
</reference>
<feature type="compositionally biased region" description="Polar residues" evidence="2">
    <location>
        <begin position="746"/>
        <end position="756"/>
    </location>
</feature>
<feature type="compositionally biased region" description="Polar residues" evidence="2">
    <location>
        <begin position="1783"/>
        <end position="1795"/>
    </location>
</feature>
<feature type="compositionally biased region" description="Polar residues" evidence="2">
    <location>
        <begin position="372"/>
        <end position="391"/>
    </location>
</feature>
<feature type="compositionally biased region" description="Polar residues" evidence="2">
    <location>
        <begin position="326"/>
        <end position="358"/>
    </location>
</feature>
<sequence>MYNQKAENVVERLRKLHRQRIELDESIQNVSSNTTQRTLNSRIKKTTTTEKSIKPHIPPTMRQDDIVLPSKKAKKDNNIDSDPISRESKLEQKPKAPLSKRTITNNNEQLNQNKYFSNSKRNLISTKEETKKQLNQKPPFLTGKRNISSTYSQTNNNPAPKQQSKVSNQANRNSSNINARNKNDSRKNQDILTKRFNTSKKSEQSKTEISNLIDSETNSLHRKTNNDASIPTHLDTKINKKNEKNQYVPKYGNSRSNTKDNEIASYDFRSKQIDPISNININDKLNEKYLKIPQDSLTEVNDEIYDSDELIKQAAAFLRRSKKKQNTSNQTFIQNSSQKTTSLNKNSSQTHNKQDKQQAFSWGTALKETIGKNENNNGPSAKQSSVDYQSQKHIKKDDSEYSDDLNLFFTPEKELPTIIKQNKPKKSIKSNIKLLDESDSASIADDISLNSKQIKNSNIYLSTESETDTEPSFDSLHQNRNTSKSKSRDLNLMKKKLNSILNSDSNEFSSSTEVNRPEITKSTVISKKNNFDSKIIDSEESDEFLENPPQNQQFSVIRNSNSTFSSSGLNKGYGKVNSSNLSRFAQNQTTNNMITHPITFSSDEYASDSKSEEITINYNHDNNIIKTSNIKARRNKNQENLTVDKIKKNWLSSSEDNSSTKSGDVEELPEFLIVNKSSKKVVNEFNAIKNSVLNDIQSSDSSINDILTLNSSKSNGLKQMNPPKLDKKNDKEMTQINALYEQSNKIGSDNINTNKGDNYKVGKDNEINKNDSDNDQDYEDDNLNYDIPKMKKPPQPEPLITMETATSSSKNQIIKQKVSNNISKDREEKAFDIPLPQFDGISEKKDNEENHNSTLYSDNEVDIIETTNANSSIYKPDSNNDKNKKSSLRLSPPIGITYFSKLDNAAEQNDKFQPLEFNDDDDKSDDNLINQNSKDSNKLIIEEEEDIKEENYVSNSVENNADTDDDYLQKLAQARNTLSKLKEAKKSKHKTINLFNNIDYEKKDIQNEDDYEINEEDHLEEESTLLNIKKQNSQPQSYIKRENDNKEHLLNDDYSDYEEKKQSNIKPFHDNTEVEELKQFTINSINNKDDEEEEIEKEKMINANKQDNPTHDSFEFEIESKRFNDSKLNNDNKLMLIADNEKEYKLDNVSDNDDEKEAKHSGSKNVKTISNIRNKNDNFDFDGSSEKEEEEKNQFATNDVSASSIKKDYYEEVLRLNKIPSTTNNNGANTNQDKFNNINEYEYEEEEELNFKRDLSITKAKESKIVNNLFNEEISNPNKPNDYKRKIEYDDNTFDCHAENDARQLQHNEIIHNNEKKQLKSSNADNEKKIDYQSQFNNNNNIFNEEEDEEEENHVTPSNIINDIKEEENFEMEDSKFNLGNEVSKSNAILSLKKNKSSTLPQSSVTSEKSDNSKLDILDNNPEEEEVIINSLVKLNNEEEEEEEPIDPYFLDTNNVSNNSGSGSNLLINVDQKMPSLEKDSSENVQSSSINNKNEINDFEIIKQNFLKQEYQFGDNQSDEDDNSFTISSTKTVNTEKSSKIPNNKTNMYKNEEEDEEEDETPDINSATKTINTKGFVDIHSDIPNLSRNDDEEKNHIVISSINTIKTKNSVSMIANKTILNQNTEEFEGDNSFVISSSNKNNNIEKSAIISGKNSNLLENEEEEYEEDTISGNHISSSNAINSKDPISISENKTILHENGEKEIFTPSLQENDIQNTAISSNKIHLHTDEEEEYENEVKDQILIPHEQASNAKSSIIIQQDSNEHKYAKEEEEENNEDKTENHSLLSSTKANNTKELVIVPDQTMYLHNDEEEIEYEYEYEDENGNPIDKESINPEIKSALHKGKEEFTVKDKIQNQDLSLSTQKVNNEKAGILYNALPLEKTEKEEENNENNSIDNDDDEEEDPIIQRLLKLSSQYKNSDDIQSISNDQKEDSFKKIPKSNILQNLSDIEEDYEEDNKTSLEKVTDSNKISESKDYNYSDESSSVLDFLKQEDFLEDNLFISKNKDRAKQIFTNEEIKEEIKSADLNKGSSQETNNKPNESMFSEEEVEEEEIDTNSFSKTVKITDTKTQVKNIKNEEEEFNEEAIVQRLQSFKDSKFIDNSDEDIPEKESDLFDKKSIQNIDSKDQILMQHHIDENFNDNVEEEDISDDSLIKRLNHGLSLLGDGDNNDDAEFDEDENIDDVDLQKRMQDLLDLHISDDDENEEEDNNNNVENI</sequence>
<organism evidence="3 4">
    <name type="scientific">Tritrichomonas musculus</name>
    <dbReference type="NCBI Taxonomy" id="1915356"/>
    <lineage>
        <taxon>Eukaryota</taxon>
        <taxon>Metamonada</taxon>
        <taxon>Parabasalia</taxon>
        <taxon>Tritrichomonadida</taxon>
        <taxon>Tritrichomonadidae</taxon>
        <taxon>Tritrichomonas</taxon>
    </lineage>
</organism>
<feature type="compositionally biased region" description="Polar residues" evidence="2">
    <location>
        <begin position="2029"/>
        <end position="2043"/>
    </location>
</feature>
<feature type="region of interest" description="Disordered" evidence="2">
    <location>
        <begin position="914"/>
        <end position="937"/>
    </location>
</feature>
<feature type="compositionally biased region" description="Polar residues" evidence="2">
    <location>
        <begin position="101"/>
        <end position="125"/>
    </location>
</feature>
<evidence type="ECO:0000313" key="4">
    <source>
        <dbReference type="Proteomes" id="UP001470230"/>
    </source>
</evidence>
<dbReference type="EMBL" id="JAPFFF010000003">
    <property type="protein sequence ID" value="KAK8894497.1"/>
    <property type="molecule type" value="Genomic_DNA"/>
</dbReference>
<feature type="region of interest" description="Disordered" evidence="2">
    <location>
        <begin position="746"/>
        <end position="782"/>
    </location>
</feature>
<feature type="region of interest" description="Disordered" evidence="2">
    <location>
        <begin position="1879"/>
        <end position="1903"/>
    </location>
</feature>
<feature type="compositionally biased region" description="Basic and acidic residues" evidence="2">
    <location>
        <begin position="1174"/>
        <end position="1193"/>
    </location>
</feature>
<feature type="compositionally biased region" description="Acidic residues" evidence="2">
    <location>
        <begin position="1552"/>
        <end position="1562"/>
    </location>
</feature>
<feature type="region of interest" description="Disordered" evidence="2">
    <location>
        <begin position="1025"/>
        <end position="1049"/>
    </location>
</feature>
<evidence type="ECO:0000256" key="1">
    <source>
        <dbReference type="SAM" id="Coils"/>
    </source>
</evidence>
<feature type="compositionally biased region" description="Basic and acidic residues" evidence="2">
    <location>
        <begin position="757"/>
        <end position="772"/>
    </location>
</feature>
<feature type="region of interest" description="Disordered" evidence="2">
    <location>
        <begin position="370"/>
        <end position="398"/>
    </location>
</feature>
<feature type="compositionally biased region" description="Basic and acidic residues" evidence="2">
    <location>
        <begin position="75"/>
        <end position="94"/>
    </location>
</feature>
<feature type="compositionally biased region" description="Basic and acidic residues" evidence="2">
    <location>
        <begin position="1039"/>
        <end position="1049"/>
    </location>
</feature>
<feature type="region of interest" description="Disordered" evidence="2">
    <location>
        <begin position="1394"/>
        <end position="1417"/>
    </location>
</feature>
<feature type="compositionally biased region" description="Low complexity" evidence="2">
    <location>
        <begin position="167"/>
        <end position="180"/>
    </location>
</feature>
<protein>
    <submittedName>
        <fullName evidence="3">Uncharacterized protein</fullName>
    </submittedName>
</protein>
<feature type="region of interest" description="Disordered" evidence="2">
    <location>
        <begin position="2024"/>
        <end position="2057"/>
    </location>
</feature>
<feature type="compositionally biased region" description="Acidic residues" evidence="2">
    <location>
        <begin position="2200"/>
        <end position="2209"/>
    </location>
</feature>
<feature type="compositionally biased region" description="Polar residues" evidence="2">
    <location>
        <begin position="472"/>
        <end position="484"/>
    </location>
</feature>
<keyword evidence="1" id="KW-0175">Coiled coil</keyword>
<feature type="compositionally biased region" description="Basic and acidic residues" evidence="2">
    <location>
        <begin position="1408"/>
        <end position="1417"/>
    </location>
</feature>
<feature type="compositionally biased region" description="Acidic residues" evidence="2">
    <location>
        <begin position="1886"/>
        <end position="1903"/>
    </location>
</feature>
<feature type="region of interest" description="Disordered" evidence="2">
    <location>
        <begin position="1763"/>
        <end position="1795"/>
    </location>
</feature>
<comment type="caution">
    <text evidence="3">The sequence shown here is derived from an EMBL/GenBank/DDBJ whole genome shotgun (WGS) entry which is preliminary data.</text>
</comment>
<accession>A0ABR2KVK9</accession>
<feature type="compositionally biased region" description="Basic and acidic residues" evidence="2">
    <location>
        <begin position="181"/>
        <end position="193"/>
    </location>
</feature>
<proteinExistence type="predicted"/>
<feature type="compositionally biased region" description="Acidic residues" evidence="2">
    <location>
        <begin position="2168"/>
        <end position="2184"/>
    </location>
</feature>
<feature type="compositionally biased region" description="Polar residues" evidence="2">
    <location>
        <begin position="1524"/>
        <end position="1549"/>
    </location>
</feature>
<dbReference type="Proteomes" id="UP001470230">
    <property type="component" value="Unassembled WGS sequence"/>
</dbReference>
<feature type="compositionally biased region" description="Basic and acidic residues" evidence="2">
    <location>
        <begin position="234"/>
        <end position="244"/>
    </location>
</feature>
<feature type="region of interest" description="Disordered" evidence="2">
    <location>
        <begin position="45"/>
        <end position="259"/>
    </location>
</feature>
<feature type="compositionally biased region" description="Polar residues" evidence="2">
    <location>
        <begin position="1025"/>
        <end position="1037"/>
    </location>
</feature>
<feature type="region of interest" description="Disordered" evidence="2">
    <location>
        <begin position="837"/>
        <end position="890"/>
    </location>
</feature>
<feature type="compositionally biased region" description="Polar residues" evidence="2">
    <location>
        <begin position="207"/>
        <end position="218"/>
    </location>
</feature>
<evidence type="ECO:0000313" key="3">
    <source>
        <dbReference type="EMBL" id="KAK8894497.1"/>
    </source>
</evidence>
<feature type="compositionally biased region" description="Polar residues" evidence="2">
    <location>
        <begin position="145"/>
        <end position="166"/>
    </location>
</feature>
<feature type="compositionally biased region" description="Basic and acidic residues" evidence="2">
    <location>
        <begin position="841"/>
        <end position="851"/>
    </location>
</feature>